<dbReference type="RefSeq" id="WP_166936346.1">
    <property type="nucleotide sequence ID" value="NZ_BAAADD010000007.1"/>
</dbReference>
<dbReference type="EMBL" id="BAAADD010000007">
    <property type="protein sequence ID" value="GAA0576914.1"/>
    <property type="molecule type" value="Genomic_DNA"/>
</dbReference>
<name>A0ABN1EXC5_9PROT</name>
<sequence>MATKIDARPLLVLCAVSLAGCINFSPLDDLDATTPPADPFQAALYKNYSFLAKSFGQVGQAQYGSFDQDSSIPLTETQGTVADLANTYADKAMRLTRDEVVDPEPSRDIKTHDQRDRLVRALSTAKDVYPRDAARAQADWDCWRLNLRVASQVPSAEKCRQSFEITLARLETEAAAVAAEKAKEDEAKKKAAAEQGQKTAPGEITENP</sequence>
<gene>
    <name evidence="2" type="ORF">GCM10008942_27230</name>
</gene>
<dbReference type="PROSITE" id="PS51257">
    <property type="entry name" value="PROKAR_LIPOPROTEIN"/>
    <property type="match status" value="1"/>
</dbReference>
<organism evidence="2 3">
    <name type="scientific">Rhizomicrobium electricum</name>
    <dbReference type="NCBI Taxonomy" id="480070"/>
    <lineage>
        <taxon>Bacteria</taxon>
        <taxon>Pseudomonadati</taxon>
        <taxon>Pseudomonadota</taxon>
        <taxon>Alphaproteobacteria</taxon>
        <taxon>Micropepsales</taxon>
        <taxon>Micropepsaceae</taxon>
        <taxon>Rhizomicrobium</taxon>
    </lineage>
</organism>
<evidence type="ECO:0000256" key="1">
    <source>
        <dbReference type="SAM" id="MobiDB-lite"/>
    </source>
</evidence>
<evidence type="ECO:0000313" key="3">
    <source>
        <dbReference type="Proteomes" id="UP001499951"/>
    </source>
</evidence>
<proteinExistence type="predicted"/>
<keyword evidence="3" id="KW-1185">Reference proteome</keyword>
<evidence type="ECO:0008006" key="4">
    <source>
        <dbReference type="Google" id="ProtNLM"/>
    </source>
</evidence>
<comment type="caution">
    <text evidence="2">The sequence shown here is derived from an EMBL/GenBank/DDBJ whole genome shotgun (WGS) entry which is preliminary data.</text>
</comment>
<feature type="region of interest" description="Disordered" evidence="1">
    <location>
        <begin position="177"/>
        <end position="208"/>
    </location>
</feature>
<evidence type="ECO:0000313" key="2">
    <source>
        <dbReference type="EMBL" id="GAA0576914.1"/>
    </source>
</evidence>
<protein>
    <recommendedName>
        <fullName evidence="4">Lipoprotein</fullName>
    </recommendedName>
</protein>
<reference evidence="2 3" key="1">
    <citation type="journal article" date="2019" name="Int. J. Syst. Evol. Microbiol.">
        <title>The Global Catalogue of Microorganisms (GCM) 10K type strain sequencing project: providing services to taxonomists for standard genome sequencing and annotation.</title>
        <authorList>
            <consortium name="The Broad Institute Genomics Platform"/>
            <consortium name="The Broad Institute Genome Sequencing Center for Infectious Disease"/>
            <person name="Wu L."/>
            <person name="Ma J."/>
        </authorList>
    </citation>
    <scope>NUCLEOTIDE SEQUENCE [LARGE SCALE GENOMIC DNA]</scope>
    <source>
        <strain evidence="2 3">JCM 15089</strain>
    </source>
</reference>
<feature type="compositionally biased region" description="Basic and acidic residues" evidence="1">
    <location>
        <begin position="180"/>
        <end position="192"/>
    </location>
</feature>
<dbReference type="Proteomes" id="UP001499951">
    <property type="component" value="Unassembled WGS sequence"/>
</dbReference>
<accession>A0ABN1EXC5</accession>